<reference evidence="1" key="1">
    <citation type="submission" date="2014-11" db="EMBL/GenBank/DDBJ databases">
        <authorList>
            <person name="Amaro Gonzalez C."/>
        </authorList>
    </citation>
    <scope>NUCLEOTIDE SEQUENCE</scope>
</reference>
<organism evidence="1">
    <name type="scientific">Anguilla anguilla</name>
    <name type="common">European freshwater eel</name>
    <name type="synonym">Muraena anguilla</name>
    <dbReference type="NCBI Taxonomy" id="7936"/>
    <lineage>
        <taxon>Eukaryota</taxon>
        <taxon>Metazoa</taxon>
        <taxon>Chordata</taxon>
        <taxon>Craniata</taxon>
        <taxon>Vertebrata</taxon>
        <taxon>Euteleostomi</taxon>
        <taxon>Actinopterygii</taxon>
        <taxon>Neopterygii</taxon>
        <taxon>Teleostei</taxon>
        <taxon>Anguilliformes</taxon>
        <taxon>Anguillidae</taxon>
        <taxon>Anguilla</taxon>
    </lineage>
</organism>
<name>A0A0E9WG06_ANGAN</name>
<evidence type="ECO:0000313" key="1">
    <source>
        <dbReference type="EMBL" id="JAH89314.1"/>
    </source>
</evidence>
<accession>A0A0E9WG06</accession>
<dbReference type="EMBL" id="GBXM01019263">
    <property type="protein sequence ID" value="JAH89314.1"/>
    <property type="molecule type" value="Transcribed_RNA"/>
</dbReference>
<dbReference type="AlphaFoldDB" id="A0A0E9WG06"/>
<proteinExistence type="predicted"/>
<sequence>MTVGKGQARNLSADFKLPVRYTCQMHFHTRTTCKVKTKRLFHITYHILCINWLTCWSPVGTLSRPEEDGFPP</sequence>
<protein>
    <submittedName>
        <fullName evidence="1">Uncharacterized protein</fullName>
    </submittedName>
</protein>
<reference evidence="1" key="2">
    <citation type="journal article" date="2015" name="Fish Shellfish Immunol.">
        <title>Early steps in the European eel (Anguilla anguilla)-Vibrio vulnificus interaction in the gills: Role of the RtxA13 toxin.</title>
        <authorList>
            <person name="Callol A."/>
            <person name="Pajuelo D."/>
            <person name="Ebbesson L."/>
            <person name="Teles M."/>
            <person name="MacKenzie S."/>
            <person name="Amaro C."/>
        </authorList>
    </citation>
    <scope>NUCLEOTIDE SEQUENCE</scope>
</reference>